<keyword evidence="4" id="KW-1185">Reference proteome</keyword>
<feature type="transmembrane region" description="Helical" evidence="2">
    <location>
        <begin position="57"/>
        <end position="82"/>
    </location>
</feature>
<feature type="compositionally biased region" description="Basic and acidic residues" evidence="1">
    <location>
        <begin position="333"/>
        <end position="342"/>
    </location>
</feature>
<keyword evidence="2" id="KW-0472">Membrane</keyword>
<dbReference type="Gene3D" id="2.130.10.10">
    <property type="entry name" value="YVTN repeat-like/Quinoprotein amine dehydrogenase"/>
    <property type="match status" value="1"/>
</dbReference>
<gene>
    <name evidence="3" type="ORF">ACFO8L_04780</name>
</gene>
<dbReference type="InterPro" id="IPR015943">
    <property type="entry name" value="WD40/YVTN_repeat-like_dom_sf"/>
</dbReference>
<proteinExistence type="predicted"/>
<evidence type="ECO:0000256" key="1">
    <source>
        <dbReference type="SAM" id="MobiDB-lite"/>
    </source>
</evidence>
<dbReference type="RefSeq" id="WP_262842579.1">
    <property type="nucleotide sequence ID" value="NZ_JANZYP010000012.1"/>
</dbReference>
<feature type="transmembrane region" description="Helical" evidence="2">
    <location>
        <begin position="131"/>
        <end position="150"/>
    </location>
</feature>
<feature type="transmembrane region" description="Helical" evidence="2">
    <location>
        <begin position="362"/>
        <end position="383"/>
    </location>
</feature>
<organism evidence="3 4">
    <name type="scientific">Sphaerisporangium corydalis</name>
    <dbReference type="NCBI Taxonomy" id="1441875"/>
    <lineage>
        <taxon>Bacteria</taxon>
        <taxon>Bacillati</taxon>
        <taxon>Actinomycetota</taxon>
        <taxon>Actinomycetes</taxon>
        <taxon>Streptosporangiales</taxon>
        <taxon>Streptosporangiaceae</taxon>
        <taxon>Sphaerisporangium</taxon>
    </lineage>
</organism>
<keyword evidence="2" id="KW-1133">Transmembrane helix</keyword>
<feature type="region of interest" description="Disordered" evidence="1">
    <location>
        <begin position="325"/>
        <end position="354"/>
    </location>
</feature>
<reference evidence="4" key="1">
    <citation type="journal article" date="2019" name="Int. J. Syst. Evol. Microbiol.">
        <title>The Global Catalogue of Microorganisms (GCM) 10K type strain sequencing project: providing services to taxonomists for standard genome sequencing and annotation.</title>
        <authorList>
            <consortium name="The Broad Institute Genomics Platform"/>
            <consortium name="The Broad Institute Genome Sequencing Center for Infectious Disease"/>
            <person name="Wu L."/>
            <person name="Ma J."/>
        </authorList>
    </citation>
    <scope>NUCLEOTIDE SEQUENCE [LARGE SCALE GENOMIC DNA]</scope>
    <source>
        <strain evidence="4">CCUG 49560</strain>
    </source>
</reference>
<dbReference type="Proteomes" id="UP001595891">
    <property type="component" value="Unassembled WGS sequence"/>
</dbReference>
<name>A0ABV9E8Y6_9ACTN</name>
<protein>
    <recommendedName>
        <fullName evidence="5">Exo-alpha-sialidase</fullName>
    </recommendedName>
</protein>
<feature type="compositionally biased region" description="Basic and acidic residues" evidence="1">
    <location>
        <begin position="202"/>
        <end position="217"/>
    </location>
</feature>
<evidence type="ECO:0000256" key="2">
    <source>
        <dbReference type="SAM" id="Phobius"/>
    </source>
</evidence>
<comment type="caution">
    <text evidence="3">The sequence shown here is derived from an EMBL/GenBank/DDBJ whole genome shotgun (WGS) entry which is preliminary data.</text>
</comment>
<feature type="transmembrane region" description="Helical" evidence="2">
    <location>
        <begin position="102"/>
        <end position="119"/>
    </location>
</feature>
<dbReference type="EMBL" id="JBHSFN010000002">
    <property type="protein sequence ID" value="MFC4585370.1"/>
    <property type="molecule type" value="Genomic_DNA"/>
</dbReference>
<evidence type="ECO:0008006" key="5">
    <source>
        <dbReference type="Google" id="ProtNLM"/>
    </source>
</evidence>
<dbReference type="SUPFAM" id="SSF110296">
    <property type="entry name" value="Oligoxyloglucan reducing end-specific cellobiohydrolase"/>
    <property type="match status" value="1"/>
</dbReference>
<sequence>MIVLLVNDHFLKQVWPGLVTGKLSDVAGMVVVPPLLALVPLLLCGGHARGRRHADRVALAAIVVVGAGFALVKTTTTGAALASRAWSVLWGPSLVRADASDLLALPALGVAWWIWRLARHAAATNPGAVRTARFLVVVPLALFAVVATPAPPQYPQAEAVDVQDGVIVVRSRSDLLISRDGGASWKTAAEVPPGETAPGGRQKADHPAADVSDDRTSPHRFLWPGTHREACVLGEPRRCYRVDPPALQVSETTDGGLSWSTAWSVPPETRQRLFELCDGDDDFLYSTALAVAPRPGGHVVVVANGCDGVVVRDTTGAWHRWTFHSDGVSPSPGDRRPLRERPFPVADENADSPGGLPLPTPVLVAVGLLLAALVTVTAIALAIDRRRAASRRRDE</sequence>
<accession>A0ABV9E8Y6</accession>
<evidence type="ECO:0000313" key="4">
    <source>
        <dbReference type="Proteomes" id="UP001595891"/>
    </source>
</evidence>
<feature type="region of interest" description="Disordered" evidence="1">
    <location>
        <begin position="186"/>
        <end position="220"/>
    </location>
</feature>
<feature type="transmembrane region" description="Helical" evidence="2">
    <location>
        <begin position="26"/>
        <end position="45"/>
    </location>
</feature>
<evidence type="ECO:0000313" key="3">
    <source>
        <dbReference type="EMBL" id="MFC4585370.1"/>
    </source>
</evidence>
<keyword evidence="2" id="KW-0812">Transmembrane</keyword>